<evidence type="ECO:0000256" key="1">
    <source>
        <dbReference type="SAM" id="Phobius"/>
    </source>
</evidence>
<protein>
    <submittedName>
        <fullName evidence="2">Uncharacterized protein</fullName>
    </submittedName>
</protein>
<organism evidence="2">
    <name type="scientific">Rhizophora mucronata</name>
    <name type="common">Asiatic mangrove</name>
    <dbReference type="NCBI Taxonomy" id="61149"/>
    <lineage>
        <taxon>Eukaryota</taxon>
        <taxon>Viridiplantae</taxon>
        <taxon>Streptophyta</taxon>
        <taxon>Embryophyta</taxon>
        <taxon>Tracheophyta</taxon>
        <taxon>Spermatophyta</taxon>
        <taxon>Magnoliopsida</taxon>
        <taxon>eudicotyledons</taxon>
        <taxon>Gunneridae</taxon>
        <taxon>Pentapetalae</taxon>
        <taxon>rosids</taxon>
        <taxon>fabids</taxon>
        <taxon>Malpighiales</taxon>
        <taxon>Rhizophoraceae</taxon>
        <taxon>Rhizophora</taxon>
    </lineage>
</organism>
<sequence length="91" mass="10880">MGDLRSDDTCQGLRFVWLSHYLNLTLQRTICTTSVHVCVCGGERILALCFVGRRDRRSRRETERERRLFLALISFHWFVFWHIPSFQTYTP</sequence>
<feature type="transmembrane region" description="Helical" evidence="1">
    <location>
        <begin position="66"/>
        <end position="83"/>
    </location>
</feature>
<keyword evidence="1" id="KW-0472">Membrane</keyword>
<accession>A0A2P2ISA8</accession>
<dbReference type="AlphaFoldDB" id="A0A2P2ISA8"/>
<proteinExistence type="predicted"/>
<keyword evidence="1" id="KW-1133">Transmembrane helix</keyword>
<evidence type="ECO:0000313" key="2">
    <source>
        <dbReference type="EMBL" id="MBW84104.1"/>
    </source>
</evidence>
<keyword evidence="1" id="KW-0812">Transmembrane</keyword>
<dbReference type="EMBL" id="GGEC01003621">
    <property type="protein sequence ID" value="MBW84104.1"/>
    <property type="molecule type" value="Transcribed_RNA"/>
</dbReference>
<reference evidence="2" key="1">
    <citation type="submission" date="2018-02" db="EMBL/GenBank/DDBJ databases">
        <title>Rhizophora mucronata_Transcriptome.</title>
        <authorList>
            <person name="Meera S.P."/>
            <person name="Sreeshan A."/>
            <person name="Augustine A."/>
        </authorList>
    </citation>
    <scope>NUCLEOTIDE SEQUENCE</scope>
    <source>
        <tissue evidence="2">Leaf</tissue>
    </source>
</reference>
<name>A0A2P2ISA8_RHIMU</name>